<dbReference type="InterPro" id="IPR021973">
    <property type="entry name" value="SprA-related"/>
</dbReference>
<accession>A0A212IWZ3</accession>
<reference evidence="2" key="1">
    <citation type="submission" date="2016-04" db="EMBL/GenBank/DDBJ databases">
        <authorList>
            <person name="Evans L.H."/>
            <person name="Alamgir A."/>
            <person name="Owens N."/>
            <person name="Weber N.D."/>
            <person name="Virtaneva K."/>
            <person name="Barbian K."/>
            <person name="Babar A."/>
            <person name="Rosenke K."/>
        </authorList>
    </citation>
    <scope>NUCLEOTIDE SEQUENCE</scope>
    <source>
        <strain evidence="2">86</strain>
    </source>
</reference>
<feature type="region of interest" description="Disordered" evidence="1">
    <location>
        <begin position="54"/>
        <end position="74"/>
    </location>
</feature>
<evidence type="ECO:0000313" key="2">
    <source>
        <dbReference type="EMBL" id="SBV91690.1"/>
    </source>
</evidence>
<gene>
    <name evidence="2" type="ORF">KL86DPRO_10233</name>
</gene>
<feature type="compositionally biased region" description="Low complexity" evidence="1">
    <location>
        <begin position="132"/>
        <end position="145"/>
    </location>
</feature>
<proteinExistence type="predicted"/>
<protein>
    <recommendedName>
        <fullName evidence="3">SprA-related family protein</fullName>
    </recommendedName>
</protein>
<feature type="compositionally biased region" description="Polar residues" evidence="1">
    <location>
        <begin position="1"/>
        <end position="16"/>
    </location>
</feature>
<sequence>MQTDSIQAQQTAATSGVPSVLPVAAPASSAAPENYGSGLFGPAYVREGQRANGESFPVYTADGSLRSGDAMPGDEDLADARAVKALEDRDRQVRRTEDAKGEAVGGSNFIYQMGPDGKRYAIGTAAHAVRQDGGAASGGDAQFGSTARGTDGEPLSSEDEALVQKLEARDAKVRNHEAAHIMAAGGQAAGLATYTYQTGPDGKRYAIGGSVNISMMRTGDAEQDARQAQNAYRAAMATGEPSSRDMQTAARAQARAMEAGAAQWDKALDAYAAQGSFQAW</sequence>
<feature type="region of interest" description="Disordered" evidence="1">
    <location>
        <begin position="132"/>
        <end position="160"/>
    </location>
</feature>
<dbReference type="AlphaFoldDB" id="A0A212IWZ3"/>
<dbReference type="EMBL" id="FLUQ01000001">
    <property type="protein sequence ID" value="SBV91690.1"/>
    <property type="molecule type" value="Genomic_DNA"/>
</dbReference>
<evidence type="ECO:0008006" key="3">
    <source>
        <dbReference type="Google" id="ProtNLM"/>
    </source>
</evidence>
<dbReference type="Pfam" id="PF12118">
    <property type="entry name" value="SprA-related"/>
    <property type="match status" value="1"/>
</dbReference>
<name>A0A212IWZ3_9DELT</name>
<organism evidence="2">
    <name type="scientific">uncultured delta proteobacterium</name>
    <dbReference type="NCBI Taxonomy" id="34034"/>
    <lineage>
        <taxon>Bacteria</taxon>
        <taxon>Deltaproteobacteria</taxon>
        <taxon>environmental samples</taxon>
    </lineage>
</organism>
<feature type="region of interest" description="Disordered" evidence="1">
    <location>
        <begin position="1"/>
        <end position="20"/>
    </location>
</feature>
<evidence type="ECO:0000256" key="1">
    <source>
        <dbReference type="SAM" id="MobiDB-lite"/>
    </source>
</evidence>